<organism evidence="3 4">
    <name type="scientific">Amycolatopsis speibonae</name>
    <dbReference type="NCBI Taxonomy" id="1450224"/>
    <lineage>
        <taxon>Bacteria</taxon>
        <taxon>Bacillati</taxon>
        <taxon>Actinomycetota</taxon>
        <taxon>Actinomycetes</taxon>
        <taxon>Pseudonocardiales</taxon>
        <taxon>Pseudonocardiaceae</taxon>
        <taxon>Amycolatopsis</taxon>
    </lineage>
</organism>
<protein>
    <submittedName>
        <fullName evidence="3">Toll/interleukin-1 receptor domain-containing protein</fullName>
    </submittedName>
</protein>
<dbReference type="PROSITE" id="PS51534">
    <property type="entry name" value="SEFIR"/>
    <property type="match status" value="1"/>
</dbReference>
<keyword evidence="4" id="KW-1185">Reference proteome</keyword>
<keyword evidence="3" id="KW-0675">Receptor</keyword>
<name>A0ABV7NUN8_9PSEU</name>
<dbReference type="Proteomes" id="UP001595645">
    <property type="component" value="Unassembled WGS sequence"/>
</dbReference>
<dbReference type="Gene3D" id="3.40.50.10140">
    <property type="entry name" value="Toll/interleukin-1 receptor homology (TIR) domain"/>
    <property type="match status" value="1"/>
</dbReference>
<dbReference type="InterPro" id="IPR035897">
    <property type="entry name" value="Toll_tir_struct_dom_sf"/>
</dbReference>
<dbReference type="PROSITE" id="PS50104">
    <property type="entry name" value="TIR"/>
    <property type="match status" value="1"/>
</dbReference>
<evidence type="ECO:0000259" key="2">
    <source>
        <dbReference type="PROSITE" id="PS51534"/>
    </source>
</evidence>
<dbReference type="RefSeq" id="WP_378238043.1">
    <property type="nucleotide sequence ID" value="NZ_JBHRWK010000013.1"/>
</dbReference>
<dbReference type="InterPro" id="IPR013568">
    <property type="entry name" value="SEFIR_dom"/>
</dbReference>
<evidence type="ECO:0000259" key="1">
    <source>
        <dbReference type="PROSITE" id="PS50104"/>
    </source>
</evidence>
<proteinExistence type="predicted"/>
<comment type="caution">
    <text evidence="3">The sequence shown here is derived from an EMBL/GenBank/DDBJ whole genome shotgun (WGS) entry which is preliminary data.</text>
</comment>
<accession>A0ABV7NUN8</accession>
<evidence type="ECO:0000313" key="4">
    <source>
        <dbReference type="Proteomes" id="UP001595645"/>
    </source>
</evidence>
<reference evidence="4" key="1">
    <citation type="journal article" date="2019" name="Int. J. Syst. Evol. Microbiol.">
        <title>The Global Catalogue of Microorganisms (GCM) 10K type strain sequencing project: providing services to taxonomists for standard genome sequencing and annotation.</title>
        <authorList>
            <consortium name="The Broad Institute Genomics Platform"/>
            <consortium name="The Broad Institute Genome Sequencing Center for Infectious Disease"/>
            <person name="Wu L."/>
            <person name="Ma J."/>
        </authorList>
    </citation>
    <scope>NUCLEOTIDE SEQUENCE [LARGE SCALE GENOMIC DNA]</scope>
    <source>
        <strain evidence="4">CGMCC 4.7676</strain>
    </source>
</reference>
<dbReference type="Pfam" id="PF13676">
    <property type="entry name" value="TIR_2"/>
    <property type="match status" value="1"/>
</dbReference>
<feature type="domain" description="SEFIR" evidence="2">
    <location>
        <begin position="1"/>
        <end position="138"/>
    </location>
</feature>
<feature type="domain" description="TIR" evidence="1">
    <location>
        <begin position="1"/>
        <end position="148"/>
    </location>
</feature>
<dbReference type="EMBL" id="JBHRWK010000013">
    <property type="protein sequence ID" value="MFC3449347.1"/>
    <property type="molecule type" value="Genomic_DNA"/>
</dbReference>
<evidence type="ECO:0000313" key="3">
    <source>
        <dbReference type="EMBL" id="MFC3449347.1"/>
    </source>
</evidence>
<sequence>MRVFISYAHDIEGRKVAQALAEALRRRGVEVVWDRDLPEGNPASLPEWIVGSVLNHPVLCVLSPDYVLRFGACDGTATRKGVLFESRVVQRRIYDHTDSGGCPVIPVADPGFSADLAPALLKNLVISRFDAESEDGLDQIVRRLLALGTMPAPVRTTTAPEPVDANVALLRALEAASPSAASSPGLVHEWLGIVPESSRDELFRALPAVERIVKAAGSVELMLRVTGCCFRALPDEMTTIEDRKIRAWLLLRCQAWHQHRMHELTAALSTVEEGIRLARACNDGWMVAFGKRLLAILHCGLAEDSRPDARRHHLDQAVECAKDASARFYAFDPAGGEYGACRNVLAGIWFARYRLERRRSALNRANRLAGEAVGYLPPDRAREYHELLVLRVRICIARGELPKARELVDKALMSLAGHVNDGASYAELLGSAHLARAELRLKESGRDALANAEKDISLALGFFDDISLPYSSATCQWLLAKLAPGVAGVERADVRICERLFADPRVRLRGLEERSRRIGEYVGGRWTRRAEWKEIARKLRSQD</sequence>
<dbReference type="InterPro" id="IPR000157">
    <property type="entry name" value="TIR_dom"/>
</dbReference>
<gene>
    <name evidence="3" type="ORF">ACFOSH_07870</name>
</gene>